<feature type="signal peptide" evidence="2">
    <location>
        <begin position="1"/>
        <end position="17"/>
    </location>
</feature>
<comment type="caution">
    <text evidence="3">The sequence shown here is derived from an EMBL/GenBank/DDBJ whole genome shotgun (WGS) entry which is preliminary data.</text>
</comment>
<evidence type="ECO:0000313" key="4">
    <source>
        <dbReference type="Proteomes" id="UP000317169"/>
    </source>
</evidence>
<evidence type="ECO:0000256" key="2">
    <source>
        <dbReference type="SAM" id="SignalP"/>
    </source>
</evidence>
<dbReference type="AlphaFoldDB" id="A0A507ZMX3"/>
<feature type="chain" id="PRO_5021440896" evidence="2">
    <location>
        <begin position="18"/>
        <end position="283"/>
    </location>
</feature>
<dbReference type="Proteomes" id="UP000317169">
    <property type="component" value="Unassembled WGS sequence"/>
</dbReference>
<keyword evidence="2" id="KW-0732">Signal</keyword>
<dbReference type="EMBL" id="VIAR01000011">
    <property type="protein sequence ID" value="TQD36235.1"/>
    <property type="molecule type" value="Genomic_DNA"/>
</dbReference>
<dbReference type="PROSITE" id="PS50005">
    <property type="entry name" value="TPR"/>
    <property type="match status" value="2"/>
</dbReference>
<reference evidence="3 4" key="1">
    <citation type="submission" date="2019-06" db="EMBL/GenBank/DDBJ databases">
        <title>Flavibacter putida gen. nov., sp. nov., a novel marine bacterium of the family Flavobacteriaceae isolated from coastal seawater.</title>
        <authorList>
            <person name="Feng X."/>
        </authorList>
    </citation>
    <scope>NUCLEOTIDE SEQUENCE [LARGE SCALE GENOMIC DNA]</scope>
    <source>
        <strain evidence="3 4">PLHSN227</strain>
    </source>
</reference>
<proteinExistence type="predicted"/>
<gene>
    <name evidence="3" type="ORF">FKR84_10490</name>
</gene>
<sequence>MRLLLLSFFLLANTVFAQNETPALKFDTKFYDAVDNWVAFPSQKSDSIFNYGYIYIDEDAGFTFEIGNTFTITNDNKFIAKPPSKTNRSIYRIDKNWKPLAIIPKDKVAEMGLPEQPESMDVYKENSESASYLKNIGYFYNSVGASHQALEPLKKAYKKEPHFNGLEFELSFAYNALRKFEKAVPVLKKALENDPDNYRFYRELGFASLNLQRFDEAEKIYRNGIALTEDTFQKSEMAVNMAQAYFQLKNKEKFKEWAEITRNYAKENSRYSQYITLLEQNWK</sequence>
<dbReference type="InterPro" id="IPR019734">
    <property type="entry name" value="TPR_rpt"/>
</dbReference>
<protein>
    <submittedName>
        <fullName evidence="3">Uncharacterized protein</fullName>
    </submittedName>
</protein>
<keyword evidence="1" id="KW-0802">TPR repeat</keyword>
<dbReference type="InterPro" id="IPR011990">
    <property type="entry name" value="TPR-like_helical_dom_sf"/>
</dbReference>
<evidence type="ECO:0000313" key="3">
    <source>
        <dbReference type="EMBL" id="TQD36235.1"/>
    </source>
</evidence>
<organism evidence="3 4">
    <name type="scientific">Haloflavibacter putidus</name>
    <dbReference type="NCBI Taxonomy" id="2576776"/>
    <lineage>
        <taxon>Bacteria</taxon>
        <taxon>Pseudomonadati</taxon>
        <taxon>Bacteroidota</taxon>
        <taxon>Flavobacteriia</taxon>
        <taxon>Flavobacteriales</taxon>
        <taxon>Flavobacteriaceae</taxon>
        <taxon>Haloflavibacter</taxon>
    </lineage>
</organism>
<dbReference type="SMART" id="SM00028">
    <property type="entry name" value="TPR"/>
    <property type="match status" value="3"/>
</dbReference>
<feature type="repeat" description="TPR" evidence="1">
    <location>
        <begin position="130"/>
        <end position="163"/>
    </location>
</feature>
<dbReference type="RefSeq" id="WP_141422264.1">
    <property type="nucleotide sequence ID" value="NZ_VIAR01000011.1"/>
</dbReference>
<name>A0A507ZMX3_9FLAO</name>
<dbReference type="SUPFAM" id="SSF48452">
    <property type="entry name" value="TPR-like"/>
    <property type="match status" value="1"/>
</dbReference>
<accession>A0A507ZMX3</accession>
<evidence type="ECO:0000256" key="1">
    <source>
        <dbReference type="PROSITE-ProRule" id="PRU00339"/>
    </source>
</evidence>
<feature type="repeat" description="TPR" evidence="1">
    <location>
        <begin position="164"/>
        <end position="197"/>
    </location>
</feature>
<dbReference type="Gene3D" id="1.25.40.10">
    <property type="entry name" value="Tetratricopeptide repeat domain"/>
    <property type="match status" value="1"/>
</dbReference>
<dbReference type="Pfam" id="PF14559">
    <property type="entry name" value="TPR_19"/>
    <property type="match status" value="1"/>
</dbReference>
<keyword evidence="4" id="KW-1185">Reference proteome</keyword>
<dbReference type="OrthoDB" id="672063at2"/>